<gene>
    <name evidence="3" type="primary">MIA2_11</name>
    <name evidence="3" type="ORF">P7K49_019659</name>
</gene>
<accession>A0ABQ9V0H9</accession>
<feature type="coiled-coil region" evidence="2">
    <location>
        <begin position="65"/>
        <end position="106"/>
    </location>
</feature>
<dbReference type="InterPro" id="IPR051500">
    <property type="entry name" value="cTAGE_MIA/OTOR"/>
</dbReference>
<proteinExistence type="predicted"/>
<evidence type="ECO:0000313" key="4">
    <source>
        <dbReference type="Proteomes" id="UP001266305"/>
    </source>
</evidence>
<dbReference type="PANTHER" id="PTHR23158">
    <property type="entry name" value="MELANOMA INHIBITORY ACTIVITY-RELATED"/>
    <property type="match status" value="1"/>
</dbReference>
<comment type="caution">
    <text evidence="3">The sequence shown here is derived from an EMBL/GenBank/DDBJ whole genome shotgun (WGS) entry which is preliminary data.</text>
</comment>
<keyword evidence="1 2" id="KW-0175">Coiled coil</keyword>
<organism evidence="3 4">
    <name type="scientific">Saguinus oedipus</name>
    <name type="common">Cotton-top tamarin</name>
    <name type="synonym">Oedipomidas oedipus</name>
    <dbReference type="NCBI Taxonomy" id="9490"/>
    <lineage>
        <taxon>Eukaryota</taxon>
        <taxon>Metazoa</taxon>
        <taxon>Chordata</taxon>
        <taxon>Craniata</taxon>
        <taxon>Vertebrata</taxon>
        <taxon>Euteleostomi</taxon>
        <taxon>Mammalia</taxon>
        <taxon>Eutheria</taxon>
        <taxon>Euarchontoglires</taxon>
        <taxon>Primates</taxon>
        <taxon>Haplorrhini</taxon>
        <taxon>Platyrrhini</taxon>
        <taxon>Cebidae</taxon>
        <taxon>Callitrichinae</taxon>
        <taxon>Saguinus</taxon>
    </lineage>
</organism>
<protein>
    <submittedName>
        <fullName evidence="3">Melanoma inhibitory activity protein 2</fullName>
    </submittedName>
</protein>
<feature type="non-terminal residue" evidence="3">
    <location>
        <position position="186"/>
    </location>
</feature>
<evidence type="ECO:0000256" key="1">
    <source>
        <dbReference type="ARBA" id="ARBA00023054"/>
    </source>
</evidence>
<sequence length="186" mass="22041">MKDWAAMLGEDITDDNLELEMNNELENGAYLGNPPKGALKKLIHAAKLNASLKTLGERNQIYILLSEVDKTKEELREHIKNLQTEQASLQSENTCFESENQNLQQKFKVMTELYQENEMKPHRKLRIEENYWLEKEEKFFKVDKKISHATEELEIYRKRAKDLEEELERTIYSYQGQIISHEKRAH</sequence>
<dbReference type="PANTHER" id="PTHR23158:SF38">
    <property type="entry name" value="MELANOMA INHIBITORY ACTIVITY PROTEIN 2"/>
    <property type="match status" value="1"/>
</dbReference>
<evidence type="ECO:0000313" key="3">
    <source>
        <dbReference type="EMBL" id="KAK2101992.1"/>
    </source>
</evidence>
<feature type="coiled-coil region" evidence="2">
    <location>
        <begin position="146"/>
        <end position="173"/>
    </location>
</feature>
<reference evidence="3 4" key="1">
    <citation type="submission" date="2023-05" db="EMBL/GenBank/DDBJ databases">
        <title>B98-5 Cell Line De Novo Hybrid Assembly: An Optical Mapping Approach.</title>
        <authorList>
            <person name="Kananen K."/>
            <person name="Auerbach J.A."/>
            <person name="Kautto E."/>
            <person name="Blachly J.S."/>
        </authorList>
    </citation>
    <scope>NUCLEOTIDE SEQUENCE [LARGE SCALE GENOMIC DNA]</scope>
    <source>
        <strain evidence="3">B95-8</strain>
        <tissue evidence="3">Cell line</tissue>
    </source>
</reference>
<evidence type="ECO:0000256" key="2">
    <source>
        <dbReference type="SAM" id="Coils"/>
    </source>
</evidence>
<keyword evidence="4" id="KW-1185">Reference proteome</keyword>
<dbReference type="Proteomes" id="UP001266305">
    <property type="component" value="Unassembled WGS sequence"/>
</dbReference>
<name>A0ABQ9V0H9_SAGOE</name>
<dbReference type="EMBL" id="JASSZA010000009">
    <property type="protein sequence ID" value="KAK2101992.1"/>
    <property type="molecule type" value="Genomic_DNA"/>
</dbReference>